<evidence type="ECO:0000313" key="1">
    <source>
        <dbReference type="EMBL" id="KAI3735815.1"/>
    </source>
</evidence>
<comment type="caution">
    <text evidence="1">The sequence shown here is derived from an EMBL/GenBank/DDBJ whole genome shotgun (WGS) entry which is preliminary data.</text>
</comment>
<evidence type="ECO:0000313" key="2">
    <source>
        <dbReference type="Proteomes" id="UP001055879"/>
    </source>
</evidence>
<name>A0ACB9CNN0_ARCLA</name>
<gene>
    <name evidence="1" type="ORF">L6452_15333</name>
</gene>
<dbReference type="Proteomes" id="UP001055879">
    <property type="component" value="Linkage Group LG04"/>
</dbReference>
<proteinExistence type="predicted"/>
<sequence>MMAGLQFFDEHNEVAMLQKPKQAEGFHQIVDFIKSTHIAHALTVNPTIYVEHQRQLWANVAIQTEDGTQVYVPKPPKGKVFSNMKRPSKDFSGIDTPLFSTMMGVSPSHGEASGSQPTSDHPTDDLPTPLVSSNPPQIPIVKPTSPITKTYIRKKVISQDHKICRERN</sequence>
<dbReference type="EMBL" id="CM042050">
    <property type="protein sequence ID" value="KAI3735815.1"/>
    <property type="molecule type" value="Genomic_DNA"/>
</dbReference>
<reference evidence="1 2" key="2">
    <citation type="journal article" date="2022" name="Mol. Ecol. Resour.">
        <title>The genomes of chicory, endive, great burdock and yacon provide insights into Asteraceae paleo-polyploidization history and plant inulin production.</title>
        <authorList>
            <person name="Fan W."/>
            <person name="Wang S."/>
            <person name="Wang H."/>
            <person name="Wang A."/>
            <person name="Jiang F."/>
            <person name="Liu H."/>
            <person name="Zhao H."/>
            <person name="Xu D."/>
            <person name="Zhang Y."/>
        </authorList>
    </citation>
    <scope>NUCLEOTIDE SEQUENCE [LARGE SCALE GENOMIC DNA]</scope>
    <source>
        <strain evidence="2">cv. Niubang</strain>
    </source>
</reference>
<keyword evidence="2" id="KW-1185">Reference proteome</keyword>
<protein>
    <submittedName>
        <fullName evidence="1">Uncharacterized protein</fullName>
    </submittedName>
</protein>
<accession>A0ACB9CNN0</accession>
<organism evidence="1 2">
    <name type="scientific">Arctium lappa</name>
    <name type="common">Greater burdock</name>
    <name type="synonym">Lappa major</name>
    <dbReference type="NCBI Taxonomy" id="4217"/>
    <lineage>
        <taxon>Eukaryota</taxon>
        <taxon>Viridiplantae</taxon>
        <taxon>Streptophyta</taxon>
        <taxon>Embryophyta</taxon>
        <taxon>Tracheophyta</taxon>
        <taxon>Spermatophyta</taxon>
        <taxon>Magnoliopsida</taxon>
        <taxon>eudicotyledons</taxon>
        <taxon>Gunneridae</taxon>
        <taxon>Pentapetalae</taxon>
        <taxon>asterids</taxon>
        <taxon>campanulids</taxon>
        <taxon>Asterales</taxon>
        <taxon>Asteraceae</taxon>
        <taxon>Carduoideae</taxon>
        <taxon>Cardueae</taxon>
        <taxon>Arctiinae</taxon>
        <taxon>Arctium</taxon>
    </lineage>
</organism>
<reference evidence="2" key="1">
    <citation type="journal article" date="2022" name="Mol. Ecol. Resour.">
        <title>The genomes of chicory, endive, great burdock and yacon provide insights into Asteraceae palaeo-polyploidization history and plant inulin production.</title>
        <authorList>
            <person name="Fan W."/>
            <person name="Wang S."/>
            <person name="Wang H."/>
            <person name="Wang A."/>
            <person name="Jiang F."/>
            <person name="Liu H."/>
            <person name="Zhao H."/>
            <person name="Xu D."/>
            <person name="Zhang Y."/>
        </authorList>
    </citation>
    <scope>NUCLEOTIDE SEQUENCE [LARGE SCALE GENOMIC DNA]</scope>
    <source>
        <strain evidence="2">cv. Niubang</strain>
    </source>
</reference>